<evidence type="ECO:0000256" key="1">
    <source>
        <dbReference type="ARBA" id="ARBA00023125"/>
    </source>
</evidence>
<dbReference type="SUPFAM" id="SSF46689">
    <property type="entry name" value="Homeodomain-like"/>
    <property type="match status" value="1"/>
</dbReference>
<dbReference type="GO" id="GO:0003700">
    <property type="term" value="F:DNA-binding transcription factor activity"/>
    <property type="evidence" value="ECO:0007669"/>
    <property type="project" value="TreeGrafter"/>
</dbReference>
<feature type="DNA-binding region" description="H-T-H motif" evidence="2">
    <location>
        <begin position="31"/>
        <end position="50"/>
    </location>
</feature>
<dbReference type="Gene3D" id="1.10.357.10">
    <property type="entry name" value="Tetracycline Repressor, domain 2"/>
    <property type="match status" value="1"/>
</dbReference>
<dbReference type="PANTHER" id="PTHR30055:SF223">
    <property type="entry name" value="HTH-TYPE TRANSCRIPTIONAL REGULATOR UIDR"/>
    <property type="match status" value="1"/>
</dbReference>
<accession>A0A3B7M1Q1</accession>
<keyword evidence="1 2" id="KW-0238">DNA-binding</keyword>
<dbReference type="KEGG" id="achi:CDG60_13765"/>
<evidence type="ECO:0000313" key="5">
    <source>
        <dbReference type="Proteomes" id="UP000263753"/>
    </source>
</evidence>
<evidence type="ECO:0000313" key="4">
    <source>
        <dbReference type="EMBL" id="AXY58501.1"/>
    </source>
</evidence>
<protein>
    <submittedName>
        <fullName evidence="4">TetR/AcrR family transcriptional regulator</fullName>
    </submittedName>
</protein>
<dbReference type="InterPro" id="IPR001647">
    <property type="entry name" value="HTH_TetR"/>
</dbReference>
<dbReference type="PRINTS" id="PR00455">
    <property type="entry name" value="HTHTETR"/>
</dbReference>
<dbReference type="Pfam" id="PF00440">
    <property type="entry name" value="TetR_N"/>
    <property type="match status" value="1"/>
</dbReference>
<dbReference type="AlphaFoldDB" id="A0A3B7M1Q1"/>
<reference evidence="5" key="1">
    <citation type="submission" date="2018-09" db="EMBL/GenBank/DDBJ databases">
        <title>The complete genome of Acinetobacter sp. strain WCHAc010005.</title>
        <authorList>
            <person name="Hu Y."/>
            <person name="Long H."/>
            <person name="Feng Y."/>
            <person name="Zong Z."/>
        </authorList>
    </citation>
    <scope>NUCLEOTIDE SEQUENCE [LARGE SCALE GENOMIC DNA]</scope>
    <source>
        <strain evidence="5">WCHAc010005</strain>
    </source>
</reference>
<dbReference type="InterPro" id="IPR009057">
    <property type="entry name" value="Homeodomain-like_sf"/>
</dbReference>
<sequence length="182" mass="21018">MPKRQLQASQNREDLLEAALKIFRLHGIRAPLQLIIEEAGVGRATFYRNFQDRRALVIALMEQALDRLEIRAARYAPYPDGFLRLIKNHVDNLPYLTALMEYWRVISYDDPVLVEIYQRRDQLLQPLIDQAIAHGVCRADFSSKDYAMITAILRSSFQGMDDEAQRALAKRALDLLIHGIRP</sequence>
<feature type="domain" description="HTH tetR-type" evidence="3">
    <location>
        <begin position="9"/>
        <end position="68"/>
    </location>
</feature>
<dbReference type="SUPFAM" id="SSF48498">
    <property type="entry name" value="Tetracyclin repressor-like, C-terminal domain"/>
    <property type="match status" value="1"/>
</dbReference>
<proteinExistence type="predicted"/>
<dbReference type="GO" id="GO:0000976">
    <property type="term" value="F:transcription cis-regulatory region binding"/>
    <property type="evidence" value="ECO:0007669"/>
    <property type="project" value="TreeGrafter"/>
</dbReference>
<dbReference type="InterPro" id="IPR050109">
    <property type="entry name" value="HTH-type_TetR-like_transc_reg"/>
</dbReference>
<dbReference type="PROSITE" id="PS50977">
    <property type="entry name" value="HTH_TETR_2"/>
    <property type="match status" value="1"/>
</dbReference>
<dbReference type="PANTHER" id="PTHR30055">
    <property type="entry name" value="HTH-TYPE TRANSCRIPTIONAL REGULATOR RUTR"/>
    <property type="match status" value="1"/>
</dbReference>
<gene>
    <name evidence="4" type="ORF">CDG60_13765</name>
</gene>
<dbReference type="Proteomes" id="UP000263753">
    <property type="component" value="Chromosome"/>
</dbReference>
<name>A0A3B7M1Q1_9GAMM</name>
<dbReference type="EMBL" id="CP032134">
    <property type="protein sequence ID" value="AXY58501.1"/>
    <property type="molecule type" value="Genomic_DNA"/>
</dbReference>
<organism evidence="4 5">
    <name type="scientific">Acinetobacter chinensis</name>
    <dbReference type="NCBI Taxonomy" id="2004650"/>
    <lineage>
        <taxon>Bacteria</taxon>
        <taxon>Pseudomonadati</taxon>
        <taxon>Pseudomonadota</taxon>
        <taxon>Gammaproteobacteria</taxon>
        <taxon>Moraxellales</taxon>
        <taxon>Moraxellaceae</taxon>
        <taxon>Acinetobacter</taxon>
    </lineage>
</organism>
<evidence type="ECO:0000256" key="2">
    <source>
        <dbReference type="PROSITE-ProRule" id="PRU00335"/>
    </source>
</evidence>
<dbReference type="InterPro" id="IPR036271">
    <property type="entry name" value="Tet_transcr_reg_TetR-rel_C_sf"/>
</dbReference>
<evidence type="ECO:0000259" key="3">
    <source>
        <dbReference type="PROSITE" id="PS50977"/>
    </source>
</evidence>